<evidence type="ECO:0000313" key="1">
    <source>
        <dbReference type="EMBL" id="NKE71993.1"/>
    </source>
</evidence>
<dbReference type="Pfam" id="PF02596">
    <property type="entry name" value="DUF169"/>
    <property type="match status" value="1"/>
</dbReference>
<reference evidence="1 2" key="1">
    <citation type="journal article" date="2020" name="Nature">
        <title>Bacterial chemolithoautotrophy via manganese oxidation.</title>
        <authorList>
            <person name="Yu H."/>
            <person name="Leadbetter J.R."/>
        </authorList>
    </citation>
    <scope>NUCLEOTIDE SEQUENCE [LARGE SCALE GENOMIC DNA]</scope>
    <source>
        <strain evidence="1 2">Mn-1</strain>
    </source>
</reference>
<gene>
    <name evidence="1" type="ORF">MNODULE_14690</name>
</gene>
<dbReference type="PANTHER" id="PTHR37954">
    <property type="entry name" value="BLL4979 PROTEIN"/>
    <property type="match status" value="1"/>
</dbReference>
<dbReference type="InterPro" id="IPR003748">
    <property type="entry name" value="DUF169"/>
</dbReference>
<dbReference type="EMBL" id="VTOW01000003">
    <property type="protein sequence ID" value="NKE71993.1"/>
    <property type="molecule type" value="Genomic_DNA"/>
</dbReference>
<proteinExistence type="predicted"/>
<dbReference type="RefSeq" id="WP_168061260.1">
    <property type="nucleotide sequence ID" value="NZ_VTOW01000003.1"/>
</dbReference>
<organism evidence="1 2">
    <name type="scientific">Candidatus Manganitrophus noduliformans</name>
    <dbReference type="NCBI Taxonomy" id="2606439"/>
    <lineage>
        <taxon>Bacteria</taxon>
        <taxon>Pseudomonadati</taxon>
        <taxon>Nitrospirota</taxon>
        <taxon>Nitrospiria</taxon>
        <taxon>Candidatus Troglogloeales</taxon>
        <taxon>Candidatus Manganitrophaceae</taxon>
        <taxon>Candidatus Manganitrophus</taxon>
    </lineage>
</organism>
<dbReference type="AlphaFoldDB" id="A0A7X6IBU3"/>
<accession>A0A7X6IBU3</accession>
<protein>
    <recommendedName>
        <fullName evidence="3">DUF169 domain-containing protein</fullName>
    </recommendedName>
</protein>
<name>A0A7X6IBU3_9BACT</name>
<dbReference type="Proteomes" id="UP000534783">
    <property type="component" value="Unassembled WGS sequence"/>
</dbReference>
<dbReference type="PANTHER" id="PTHR37954:SF3">
    <property type="entry name" value="DUF169 DOMAIN-CONTAINING PROTEIN"/>
    <property type="match status" value="1"/>
</dbReference>
<evidence type="ECO:0000313" key="2">
    <source>
        <dbReference type="Proteomes" id="UP000534783"/>
    </source>
</evidence>
<sequence>MTGYASLAQTLTTLLGLDRPPVAAAPVEAVPKGIPIFEGVSPSSCAFWRQAEKELFAANDADHMNCPIGAMVMGFELTDEAKEGLRRGLSMMCEVGYVKPEEAGEIPALAKKGKAMLYGPLSNFPIMPEVVVIWLQPAQAMLLREATGDAEWKSDVSSKIFGRPACAALAVASQGAAVSLSFGCSGMRTFTGVEPAYMLAALSGRLLEKLEPQLQRTHKANCAMQAFYDQQKSYFPFKKK</sequence>
<keyword evidence="2" id="KW-1185">Reference proteome</keyword>
<evidence type="ECO:0008006" key="3">
    <source>
        <dbReference type="Google" id="ProtNLM"/>
    </source>
</evidence>
<comment type="caution">
    <text evidence="1">The sequence shown here is derived from an EMBL/GenBank/DDBJ whole genome shotgun (WGS) entry which is preliminary data.</text>
</comment>